<evidence type="ECO:0000313" key="3">
    <source>
        <dbReference type="Proteomes" id="UP000663874"/>
    </source>
</evidence>
<dbReference type="InterPro" id="IPR052634">
    <property type="entry name" value="Sperm_flagellar-bone_growth"/>
</dbReference>
<reference evidence="2" key="1">
    <citation type="submission" date="2021-02" db="EMBL/GenBank/DDBJ databases">
        <authorList>
            <person name="Nowell W R."/>
        </authorList>
    </citation>
    <scope>NUCLEOTIDE SEQUENCE</scope>
</reference>
<dbReference type="AlphaFoldDB" id="A0A820LGP1"/>
<dbReference type="PANTHER" id="PTHR14919:SF0">
    <property type="entry name" value="SPERM FLAGELLAR PROTEIN 2"/>
    <property type="match status" value="1"/>
</dbReference>
<feature type="region of interest" description="Disordered" evidence="1">
    <location>
        <begin position="1"/>
        <end position="25"/>
    </location>
</feature>
<proteinExistence type="predicted"/>
<protein>
    <submittedName>
        <fullName evidence="2">Uncharacterized protein</fullName>
    </submittedName>
</protein>
<dbReference type="Proteomes" id="UP000663874">
    <property type="component" value="Unassembled WGS sequence"/>
</dbReference>
<sequence>MNLSDMELSSPYEQENKEATSKMGTTTSYELVTYTKPLQPGQVDPYILEIRRRLQEDIHARREREKRRRKVLVDQLRALEAIEDSKREESLVSHLLRQSQ</sequence>
<name>A0A820LGP1_9BILA</name>
<gene>
    <name evidence="2" type="ORF">FNK824_LOCUS42524</name>
</gene>
<feature type="non-terminal residue" evidence="2">
    <location>
        <position position="100"/>
    </location>
</feature>
<evidence type="ECO:0000313" key="2">
    <source>
        <dbReference type="EMBL" id="CAF4356696.1"/>
    </source>
</evidence>
<dbReference type="PANTHER" id="PTHR14919">
    <property type="entry name" value="KPL2-RELATED"/>
    <property type="match status" value="1"/>
</dbReference>
<dbReference type="EMBL" id="CAJOBE010050839">
    <property type="protein sequence ID" value="CAF4356696.1"/>
    <property type="molecule type" value="Genomic_DNA"/>
</dbReference>
<accession>A0A820LGP1</accession>
<organism evidence="2 3">
    <name type="scientific">Rotaria sordida</name>
    <dbReference type="NCBI Taxonomy" id="392033"/>
    <lineage>
        <taxon>Eukaryota</taxon>
        <taxon>Metazoa</taxon>
        <taxon>Spiralia</taxon>
        <taxon>Gnathifera</taxon>
        <taxon>Rotifera</taxon>
        <taxon>Eurotatoria</taxon>
        <taxon>Bdelloidea</taxon>
        <taxon>Philodinida</taxon>
        <taxon>Philodinidae</taxon>
        <taxon>Rotaria</taxon>
    </lineage>
</organism>
<comment type="caution">
    <text evidence="2">The sequence shown here is derived from an EMBL/GenBank/DDBJ whole genome shotgun (WGS) entry which is preliminary data.</text>
</comment>
<evidence type="ECO:0000256" key="1">
    <source>
        <dbReference type="SAM" id="MobiDB-lite"/>
    </source>
</evidence>